<evidence type="ECO:0000256" key="1">
    <source>
        <dbReference type="SAM" id="MobiDB-lite"/>
    </source>
</evidence>
<dbReference type="AlphaFoldDB" id="A0A7S4HRP4"/>
<sequence>MIVLIQPAPKRKRSLPSPNPFICRQHNGVFCRRPSAALALYGPSPPSARGPVREPIPNMPTSTLLGGVVVRARSGKMPPTSTACCPPGGVCTRAAPRPSTSRLAEPSSSTL</sequence>
<gene>
    <name evidence="2" type="ORF">CPOL0286_LOCUS5707</name>
</gene>
<dbReference type="EMBL" id="HBKO01012800">
    <property type="protein sequence ID" value="CAE2207383.1"/>
    <property type="molecule type" value="Transcribed_RNA"/>
</dbReference>
<evidence type="ECO:0000313" key="2">
    <source>
        <dbReference type="EMBL" id="CAE2207383.1"/>
    </source>
</evidence>
<reference evidence="2" key="1">
    <citation type="submission" date="2021-01" db="EMBL/GenBank/DDBJ databases">
        <authorList>
            <person name="Corre E."/>
            <person name="Pelletier E."/>
            <person name="Niang G."/>
            <person name="Scheremetjew M."/>
            <person name="Finn R."/>
            <person name="Kale V."/>
            <person name="Holt S."/>
            <person name="Cochrane G."/>
            <person name="Meng A."/>
            <person name="Brown T."/>
            <person name="Cohen L."/>
        </authorList>
    </citation>
    <scope>NUCLEOTIDE SEQUENCE</scope>
    <source>
        <strain evidence="2">UIO037</strain>
    </source>
</reference>
<feature type="region of interest" description="Disordered" evidence="1">
    <location>
        <begin position="42"/>
        <end position="63"/>
    </location>
</feature>
<accession>A0A7S4HRP4</accession>
<feature type="region of interest" description="Disordered" evidence="1">
    <location>
        <begin position="87"/>
        <end position="111"/>
    </location>
</feature>
<protein>
    <submittedName>
        <fullName evidence="2">Uncharacterized protein</fullName>
    </submittedName>
</protein>
<organism evidence="2">
    <name type="scientific">Prymnesium polylepis</name>
    <dbReference type="NCBI Taxonomy" id="72548"/>
    <lineage>
        <taxon>Eukaryota</taxon>
        <taxon>Haptista</taxon>
        <taxon>Haptophyta</taxon>
        <taxon>Prymnesiophyceae</taxon>
        <taxon>Prymnesiales</taxon>
        <taxon>Prymnesiaceae</taxon>
        <taxon>Prymnesium</taxon>
    </lineage>
</organism>
<feature type="compositionally biased region" description="Polar residues" evidence="1">
    <location>
        <begin position="98"/>
        <end position="111"/>
    </location>
</feature>
<proteinExistence type="predicted"/>
<name>A0A7S4HRP4_9EUKA</name>